<feature type="domain" description="Cyclin-like" evidence="11">
    <location>
        <begin position="284"/>
        <end position="366"/>
    </location>
</feature>
<keyword evidence="10" id="KW-0472">Membrane</keyword>
<evidence type="ECO:0000313" key="14">
    <source>
        <dbReference type="Proteomes" id="UP000694558"/>
    </source>
</evidence>
<feature type="region of interest" description="Disordered" evidence="9">
    <location>
        <begin position="1"/>
        <end position="73"/>
    </location>
</feature>
<comment type="similarity">
    <text evidence="2">Belongs to the cyclin family. Cyclin AB subfamily.</text>
</comment>
<comment type="function">
    <text evidence="1">Essential for the control of the cell cycle at the G2/M (mitosis) transition.</text>
</comment>
<evidence type="ECO:0000259" key="12">
    <source>
        <dbReference type="SMART" id="SM01332"/>
    </source>
</evidence>
<feature type="domain" description="Cyclin-like" evidence="11">
    <location>
        <begin position="186"/>
        <end position="271"/>
    </location>
</feature>
<dbReference type="InterPro" id="IPR013763">
    <property type="entry name" value="Cyclin-like_dom"/>
</dbReference>
<feature type="domain" description="Cyclin C-terminal" evidence="12">
    <location>
        <begin position="280"/>
        <end position="397"/>
    </location>
</feature>
<dbReference type="SMART" id="SM00385">
    <property type="entry name" value="CYCLIN"/>
    <property type="match status" value="2"/>
</dbReference>
<evidence type="ECO:0000256" key="7">
    <source>
        <dbReference type="ARBA" id="ARBA00040980"/>
    </source>
</evidence>
<dbReference type="SMART" id="SM01332">
    <property type="entry name" value="Cyclin_C"/>
    <property type="match status" value="1"/>
</dbReference>
<protein>
    <recommendedName>
        <fullName evidence="7">G2/mitotic-specific cyclin-B2</fullName>
    </recommendedName>
</protein>
<dbReference type="FunFam" id="1.10.472.10:FF:000001">
    <property type="entry name" value="G2/mitotic-specific cyclin"/>
    <property type="match status" value="1"/>
</dbReference>
<dbReference type="FunFam" id="1.10.472.10:FF:000013">
    <property type="entry name" value="Cyclin A1"/>
    <property type="match status" value="1"/>
</dbReference>
<keyword evidence="4 8" id="KW-0195">Cyclin</keyword>
<feature type="compositionally biased region" description="Low complexity" evidence="9">
    <location>
        <begin position="51"/>
        <end position="70"/>
    </location>
</feature>
<dbReference type="Gene3D" id="1.10.472.10">
    <property type="entry name" value="Cyclin-like"/>
    <property type="match status" value="2"/>
</dbReference>
<dbReference type="InterPro" id="IPR048258">
    <property type="entry name" value="Cyclins_cyclin-box"/>
</dbReference>
<evidence type="ECO:0000256" key="4">
    <source>
        <dbReference type="ARBA" id="ARBA00023127"/>
    </source>
</evidence>
<dbReference type="Pfam" id="PF02984">
    <property type="entry name" value="Cyclin_C"/>
    <property type="match status" value="1"/>
</dbReference>
<reference evidence="13" key="2">
    <citation type="submission" date="2025-08" db="UniProtKB">
        <authorList>
            <consortium name="Ensembl"/>
        </authorList>
    </citation>
    <scope>IDENTIFICATION</scope>
</reference>
<dbReference type="InterPro" id="IPR004367">
    <property type="entry name" value="Cyclin_C-dom"/>
</dbReference>
<name>A0A8D2ZP26_SCOMX</name>
<sequence>MNFCTNARRGSPVDKENIPPASRADAPQAQRPKQRAVLGVLSENEQHGRSFSKQGSQQSKHSSLSGSSQHTFPACTSSSGYDVHVEEACEVVLSTSGQETFVFLLLSCYAFMFIAQLLFTLAGPCQESSMQSEKDESLMSVEALCVSEYAEDIHQNLRKSEVFRPVPGLLEKHPQITGGMRVVLVDWLSEVVQEYKLSGETLHLAVNYLDRFLSGTAFVKRGSLQLVGSVALLIASKYEEIRPPELKDFVYITDCTYTKKQVLQMEHFFLGVLAFDMAAPTINQFLRLFMSIHSVCANTENLAMYVAELSLLEIQPFLRYSPSLVAAAAYCLASYTVNNSLWPDSLSAFTGYTMAAITPCLTDLHKLHIGAESHPQQAIRRKYMSSRYCRVASIAPPAVLPSP</sequence>
<dbReference type="Pfam" id="PF00134">
    <property type="entry name" value="Cyclin_N"/>
    <property type="match status" value="1"/>
</dbReference>
<gene>
    <name evidence="13" type="primary">ccna1</name>
</gene>
<accession>A0A8D2ZP26</accession>
<dbReference type="GeneTree" id="ENSGT00940000157940"/>
<comment type="subunit">
    <text evidence="6">Interacts with the CDK1 protein kinase to form a serine/threonine kinase holoenzyme complex also known as maturation promoting factor (MPF). The cyclin subunit imparts substrate specificity to the complex.</text>
</comment>
<evidence type="ECO:0000256" key="2">
    <source>
        <dbReference type="ARBA" id="ARBA00006955"/>
    </source>
</evidence>
<dbReference type="AlphaFoldDB" id="A0A8D2ZP26"/>
<reference evidence="13" key="1">
    <citation type="submission" date="2023-05" db="EMBL/GenBank/DDBJ databases">
        <title>High-quality long-read genome of Scophthalmus maximus.</title>
        <authorList>
            <person name="Lien S."/>
            <person name="Martinez P."/>
        </authorList>
    </citation>
    <scope>NUCLEOTIDE SEQUENCE [LARGE SCALE GENOMIC DNA]</scope>
</reference>
<evidence type="ECO:0000259" key="11">
    <source>
        <dbReference type="SMART" id="SM00385"/>
    </source>
</evidence>
<evidence type="ECO:0000256" key="8">
    <source>
        <dbReference type="RuleBase" id="RU000383"/>
    </source>
</evidence>
<evidence type="ECO:0000256" key="6">
    <source>
        <dbReference type="ARBA" id="ARBA00025821"/>
    </source>
</evidence>
<evidence type="ECO:0000256" key="10">
    <source>
        <dbReference type="SAM" id="Phobius"/>
    </source>
</evidence>
<dbReference type="Ensembl" id="ENSSMAT00000005383.2">
    <property type="protein sequence ID" value="ENSSMAP00000005308.2"/>
    <property type="gene ID" value="ENSSMAG00000003232.2"/>
</dbReference>
<dbReference type="SUPFAM" id="SSF47954">
    <property type="entry name" value="Cyclin-like"/>
    <property type="match status" value="2"/>
</dbReference>
<dbReference type="PANTHER" id="PTHR10177">
    <property type="entry name" value="CYCLINS"/>
    <property type="match status" value="1"/>
</dbReference>
<evidence type="ECO:0000313" key="13">
    <source>
        <dbReference type="Ensembl" id="ENSSMAP00000005308.2"/>
    </source>
</evidence>
<evidence type="ECO:0000256" key="5">
    <source>
        <dbReference type="ARBA" id="ARBA00023306"/>
    </source>
</evidence>
<dbReference type="InterPro" id="IPR036915">
    <property type="entry name" value="Cyclin-like_sf"/>
</dbReference>
<keyword evidence="10" id="KW-0812">Transmembrane</keyword>
<keyword evidence="5" id="KW-0131">Cell cycle</keyword>
<dbReference type="PROSITE" id="PS00292">
    <property type="entry name" value="CYCLINS"/>
    <property type="match status" value="1"/>
</dbReference>
<evidence type="ECO:0000256" key="3">
    <source>
        <dbReference type="ARBA" id="ARBA00022618"/>
    </source>
</evidence>
<dbReference type="InterPro" id="IPR006671">
    <property type="entry name" value="Cyclin_N"/>
</dbReference>
<dbReference type="GO" id="GO:0051301">
    <property type="term" value="P:cell division"/>
    <property type="evidence" value="ECO:0007669"/>
    <property type="project" value="UniProtKB-KW"/>
</dbReference>
<dbReference type="Proteomes" id="UP000694558">
    <property type="component" value="Chromosome 4"/>
</dbReference>
<organism evidence="13 14">
    <name type="scientific">Scophthalmus maximus</name>
    <name type="common">Turbot</name>
    <name type="synonym">Psetta maxima</name>
    <dbReference type="NCBI Taxonomy" id="52904"/>
    <lineage>
        <taxon>Eukaryota</taxon>
        <taxon>Metazoa</taxon>
        <taxon>Chordata</taxon>
        <taxon>Craniata</taxon>
        <taxon>Vertebrata</taxon>
        <taxon>Euteleostomi</taxon>
        <taxon>Actinopterygii</taxon>
        <taxon>Neopterygii</taxon>
        <taxon>Teleostei</taxon>
        <taxon>Neoteleostei</taxon>
        <taxon>Acanthomorphata</taxon>
        <taxon>Carangaria</taxon>
        <taxon>Pleuronectiformes</taxon>
        <taxon>Pleuronectoidei</taxon>
        <taxon>Scophthalmidae</taxon>
        <taxon>Scophthalmus</taxon>
    </lineage>
</organism>
<keyword evidence="10" id="KW-1133">Transmembrane helix</keyword>
<evidence type="ECO:0000256" key="1">
    <source>
        <dbReference type="ARBA" id="ARBA00003222"/>
    </source>
</evidence>
<evidence type="ECO:0000256" key="9">
    <source>
        <dbReference type="SAM" id="MobiDB-lite"/>
    </source>
</evidence>
<dbReference type="InterPro" id="IPR039361">
    <property type="entry name" value="Cyclin"/>
</dbReference>
<keyword evidence="3" id="KW-0132">Cell division</keyword>
<feature type="transmembrane region" description="Helical" evidence="10">
    <location>
        <begin position="101"/>
        <end position="122"/>
    </location>
</feature>
<proteinExistence type="inferred from homology"/>